<evidence type="ECO:0000256" key="1">
    <source>
        <dbReference type="SAM" id="MobiDB-lite"/>
    </source>
</evidence>
<keyword evidence="3" id="KW-1185">Reference proteome</keyword>
<protein>
    <submittedName>
        <fullName evidence="2">Uncharacterized protein</fullName>
    </submittedName>
</protein>
<organism evidence="2 3">
    <name type="scientific">Rhodotorula mucilaginosa</name>
    <name type="common">Yeast</name>
    <name type="synonym">Rhodotorula rubra</name>
    <dbReference type="NCBI Taxonomy" id="5537"/>
    <lineage>
        <taxon>Eukaryota</taxon>
        <taxon>Fungi</taxon>
        <taxon>Dikarya</taxon>
        <taxon>Basidiomycota</taxon>
        <taxon>Pucciniomycotina</taxon>
        <taxon>Microbotryomycetes</taxon>
        <taxon>Sporidiobolales</taxon>
        <taxon>Sporidiobolaceae</taxon>
        <taxon>Rhodotorula</taxon>
    </lineage>
</organism>
<sequence length="557" mass="61861">MSFRIPTSFYTIGWVYTTSRLGRPLLEGRRASSTIVAFTVARRAPPRTKRRMSRYANRNLAPPSANRARTPQPASRYEDEGGYGYRNRAYGPGTDDDDDTTAVATDLSGLRPPERRGVSFGPNEVEEFHGSEAPDAVAPAPSTRHLGERLPAGIGRPRSVSIDGRRRDDPVLPPPPPRQRYVVTDQRIRDGTPEAVEMLPPPSAAALGQPAFRRSIVSPRPADDDYRQYAIRMPQSFSRSSASRADPMRDDYNRDEPMDDGDDGYTDMDNDTAVGTGVASELDLDGNSAVHQLPASTRSPVPLQQRGAAASSSFLAVQRPPSRGVQVRKSLLPAPPPPQVPSYTTTTDRSRYLDYPRSVSQSGYDSSDFDYPEVELPAGLLLRQQQQQQQRQVEPNQYAYRGQPQGANRAGIARPTSSSSARMQLDDPVTPITPVEPYSRPPMVRPEPEDSPLEKELIELLKQLKFSMALKDFHDAMKIGVQKTLVAEDGMGHAFCKVHCKRLPRHEDIAREPHLRNHWVPLTGSRWEFRTASHSVTVVFKTAALAAYEAQFLSARR</sequence>
<evidence type="ECO:0000313" key="2">
    <source>
        <dbReference type="EMBL" id="KAG0664258.1"/>
    </source>
</evidence>
<dbReference type="Proteomes" id="UP000777482">
    <property type="component" value="Unassembled WGS sequence"/>
</dbReference>
<accession>A0A9P6W4A6</accession>
<dbReference type="AlphaFoldDB" id="A0A9P6W4A6"/>
<dbReference type="OrthoDB" id="2526726at2759"/>
<feature type="region of interest" description="Disordered" evidence="1">
    <location>
        <begin position="312"/>
        <end position="352"/>
    </location>
</feature>
<reference evidence="2 3" key="1">
    <citation type="submission" date="2020-11" db="EMBL/GenBank/DDBJ databases">
        <title>Kefir isolates.</title>
        <authorList>
            <person name="Marcisauskas S."/>
            <person name="Kim Y."/>
            <person name="Blasche S."/>
        </authorList>
    </citation>
    <scope>NUCLEOTIDE SEQUENCE [LARGE SCALE GENOMIC DNA]</scope>
    <source>
        <strain evidence="2 3">KR</strain>
    </source>
</reference>
<comment type="caution">
    <text evidence="2">The sequence shown here is derived from an EMBL/GenBank/DDBJ whole genome shotgun (WGS) entry which is preliminary data.</text>
</comment>
<feature type="compositionally biased region" description="Acidic residues" evidence="1">
    <location>
        <begin position="257"/>
        <end position="270"/>
    </location>
</feature>
<gene>
    <name evidence="2" type="ORF">C6P46_001722</name>
</gene>
<feature type="compositionally biased region" description="Basic and acidic residues" evidence="1">
    <location>
        <begin position="246"/>
        <end position="256"/>
    </location>
</feature>
<proteinExistence type="predicted"/>
<feature type="region of interest" description="Disordered" evidence="1">
    <location>
        <begin position="400"/>
        <end position="450"/>
    </location>
</feature>
<dbReference type="EMBL" id="PUHQ01000015">
    <property type="protein sequence ID" value="KAG0664258.1"/>
    <property type="molecule type" value="Genomic_DNA"/>
</dbReference>
<feature type="region of interest" description="Disordered" evidence="1">
    <location>
        <begin position="59"/>
        <end position="180"/>
    </location>
</feature>
<feature type="region of interest" description="Disordered" evidence="1">
    <location>
        <begin position="234"/>
        <end position="273"/>
    </location>
</feature>
<evidence type="ECO:0000313" key="3">
    <source>
        <dbReference type="Proteomes" id="UP000777482"/>
    </source>
</evidence>
<name>A0A9P6W4A6_RHOMI</name>